<dbReference type="Proteomes" id="UP000192923">
    <property type="component" value="Unassembled WGS sequence"/>
</dbReference>
<keyword evidence="4" id="KW-1185">Reference proteome</keyword>
<evidence type="ECO:0000256" key="2">
    <source>
        <dbReference type="ARBA" id="ARBA00022679"/>
    </source>
</evidence>
<keyword evidence="1" id="KW-0328">Glycosyltransferase</keyword>
<proteinExistence type="predicted"/>
<dbReference type="OrthoDB" id="4611853at2"/>
<dbReference type="Gene3D" id="3.40.50.2000">
    <property type="entry name" value="Glycogen Phosphorylase B"/>
    <property type="match status" value="2"/>
</dbReference>
<dbReference type="Pfam" id="PF13692">
    <property type="entry name" value="Glyco_trans_1_4"/>
    <property type="match status" value="1"/>
</dbReference>
<accession>A0A1Y6CZH8</accession>
<dbReference type="CDD" id="cd03811">
    <property type="entry name" value="GT4_GT28_WabH-like"/>
    <property type="match status" value="1"/>
</dbReference>
<reference evidence="3 4" key="1">
    <citation type="submission" date="2016-12" db="EMBL/GenBank/DDBJ databases">
        <authorList>
            <person name="Song W.-J."/>
            <person name="Kurnit D.M."/>
        </authorList>
    </citation>
    <scope>NUCLEOTIDE SEQUENCE [LARGE SCALE GENOMIC DNA]</scope>
    <source>
        <strain evidence="3 4">175</strain>
    </source>
</reference>
<dbReference type="GO" id="GO:0016757">
    <property type="term" value="F:glycosyltransferase activity"/>
    <property type="evidence" value="ECO:0007669"/>
    <property type="project" value="UniProtKB-KW"/>
</dbReference>
<dbReference type="STRING" id="1760988.SAMN02949497_2975"/>
<dbReference type="RefSeq" id="WP_085213975.1">
    <property type="nucleotide sequence ID" value="NZ_FXAM01000001.1"/>
</dbReference>
<dbReference type="SUPFAM" id="SSF53756">
    <property type="entry name" value="UDP-Glycosyltransferase/glycogen phosphorylase"/>
    <property type="match status" value="1"/>
</dbReference>
<sequence>MPEQYLSLHVLGSRQFGGADQFYVRLVNALAGAGQPVAAINRRGSPVSLELAQGPVEQIHLPLANQWDVWSIWRTRRLAAARWPCVVQTYMGRATRLTRLPKTAPAVHVARLGGYYKLDGYYHHAHAWVGNTQGVCDHLVRGGMPADRVYRIGNFVPEPAVLVPAEREALRRGHGVPEGAWALLAVGRFIDIKGFDDLLRAVARLPGEIAGRPWVLLLVGDGPWAADLRKLAEDLGVAGRVLWLGWRNPVAVFYALADVFVCPSRRETLGNVILEAWSHGLPVVSTHTAAALELIEPGRNGLSCPCADPEALAGQIRDVLAAPDGDRQGLGEAGRWLVARYFSREAVLGAYLELYGRLLAERGISR</sequence>
<dbReference type="PANTHER" id="PTHR12526:SF510">
    <property type="entry name" value="D-INOSITOL 3-PHOSPHATE GLYCOSYLTRANSFERASE"/>
    <property type="match status" value="1"/>
</dbReference>
<dbReference type="AlphaFoldDB" id="A0A1Y6CZH8"/>
<evidence type="ECO:0000256" key="1">
    <source>
        <dbReference type="ARBA" id="ARBA00022676"/>
    </source>
</evidence>
<dbReference type="EMBL" id="FXAM01000001">
    <property type="protein sequence ID" value="SMF95610.1"/>
    <property type="molecule type" value="Genomic_DNA"/>
</dbReference>
<keyword evidence="2 3" id="KW-0808">Transferase</keyword>
<dbReference type="PANTHER" id="PTHR12526">
    <property type="entry name" value="GLYCOSYLTRANSFERASE"/>
    <property type="match status" value="1"/>
</dbReference>
<name>A0A1Y6CZH8_9GAMM</name>
<gene>
    <name evidence="3" type="ORF">SAMN02949497_2975</name>
</gene>
<organism evidence="3 4">
    <name type="scientific">Methylomagnum ishizawai</name>
    <dbReference type="NCBI Taxonomy" id="1760988"/>
    <lineage>
        <taxon>Bacteria</taxon>
        <taxon>Pseudomonadati</taxon>
        <taxon>Pseudomonadota</taxon>
        <taxon>Gammaproteobacteria</taxon>
        <taxon>Methylococcales</taxon>
        <taxon>Methylococcaceae</taxon>
        <taxon>Methylomagnum</taxon>
    </lineage>
</organism>
<protein>
    <submittedName>
        <fullName evidence="3">Glycosyltransferase involved in cell wall bisynthesis</fullName>
    </submittedName>
</protein>
<evidence type="ECO:0000313" key="4">
    <source>
        <dbReference type="Proteomes" id="UP000192923"/>
    </source>
</evidence>
<evidence type="ECO:0000313" key="3">
    <source>
        <dbReference type="EMBL" id="SMF95610.1"/>
    </source>
</evidence>